<keyword evidence="3" id="KW-1185">Reference proteome</keyword>
<proteinExistence type="predicted"/>
<evidence type="ECO:0000313" key="2">
    <source>
        <dbReference type="EMBL" id="MFC3956952.1"/>
    </source>
</evidence>
<sequence length="104" mass="11302">MTEANATDCGPDLGMRRGWVEYSRSTGEPASVAVVNALAQFEGTAPTAMETPLYEYIDPEALDALFASRPDETARAQGEVRFVTDTATVVVGNETVRVFERVTR</sequence>
<dbReference type="RefSeq" id="WP_256532114.1">
    <property type="nucleotide sequence ID" value="NZ_CP101824.1"/>
</dbReference>
<dbReference type="EMBL" id="JBHSAQ010000001">
    <property type="protein sequence ID" value="MFC3956952.1"/>
    <property type="molecule type" value="Genomic_DNA"/>
</dbReference>
<dbReference type="Pfam" id="PF18545">
    <property type="entry name" value="HalOD1"/>
    <property type="match status" value="1"/>
</dbReference>
<dbReference type="AlphaFoldDB" id="A0ABD5NJA0"/>
<gene>
    <name evidence="2" type="ORF">ACFOUR_01005</name>
</gene>
<dbReference type="InterPro" id="IPR040624">
    <property type="entry name" value="HalOD1"/>
</dbReference>
<feature type="domain" description="Halobacterial output" evidence="1">
    <location>
        <begin position="27"/>
        <end position="98"/>
    </location>
</feature>
<evidence type="ECO:0000259" key="1">
    <source>
        <dbReference type="Pfam" id="PF18545"/>
    </source>
</evidence>
<evidence type="ECO:0000313" key="3">
    <source>
        <dbReference type="Proteomes" id="UP001595846"/>
    </source>
</evidence>
<accession>A0ABD5NJA0</accession>
<organism evidence="2 3">
    <name type="scientific">Halovivax cerinus</name>
    <dbReference type="NCBI Taxonomy" id="1487865"/>
    <lineage>
        <taxon>Archaea</taxon>
        <taxon>Methanobacteriati</taxon>
        <taxon>Methanobacteriota</taxon>
        <taxon>Stenosarchaea group</taxon>
        <taxon>Halobacteria</taxon>
        <taxon>Halobacteriales</taxon>
        <taxon>Natrialbaceae</taxon>
        <taxon>Halovivax</taxon>
    </lineage>
</organism>
<dbReference type="GeneID" id="73904886"/>
<reference evidence="2 3" key="1">
    <citation type="journal article" date="2019" name="Int. J. Syst. Evol. Microbiol.">
        <title>The Global Catalogue of Microorganisms (GCM) 10K type strain sequencing project: providing services to taxonomists for standard genome sequencing and annotation.</title>
        <authorList>
            <consortium name="The Broad Institute Genomics Platform"/>
            <consortium name="The Broad Institute Genome Sequencing Center for Infectious Disease"/>
            <person name="Wu L."/>
            <person name="Ma J."/>
        </authorList>
    </citation>
    <scope>NUCLEOTIDE SEQUENCE [LARGE SCALE GENOMIC DNA]</scope>
    <source>
        <strain evidence="2 3">IBRC-M 10256</strain>
    </source>
</reference>
<name>A0ABD5NJA0_9EURY</name>
<protein>
    <submittedName>
        <fullName evidence="2">HalOD1 output domain-containing protein</fullName>
    </submittedName>
</protein>
<dbReference type="Proteomes" id="UP001595846">
    <property type="component" value="Unassembled WGS sequence"/>
</dbReference>
<comment type="caution">
    <text evidence="2">The sequence shown here is derived from an EMBL/GenBank/DDBJ whole genome shotgun (WGS) entry which is preliminary data.</text>
</comment>